<organism evidence="3 4">
    <name type="scientific">Eumeta variegata</name>
    <name type="common">Bagworm moth</name>
    <name type="synonym">Eumeta japonica</name>
    <dbReference type="NCBI Taxonomy" id="151549"/>
    <lineage>
        <taxon>Eukaryota</taxon>
        <taxon>Metazoa</taxon>
        <taxon>Ecdysozoa</taxon>
        <taxon>Arthropoda</taxon>
        <taxon>Hexapoda</taxon>
        <taxon>Insecta</taxon>
        <taxon>Pterygota</taxon>
        <taxon>Neoptera</taxon>
        <taxon>Endopterygota</taxon>
        <taxon>Lepidoptera</taxon>
        <taxon>Glossata</taxon>
        <taxon>Ditrysia</taxon>
        <taxon>Tineoidea</taxon>
        <taxon>Psychidae</taxon>
        <taxon>Oiketicinae</taxon>
        <taxon>Eumeta</taxon>
    </lineage>
</organism>
<evidence type="ECO:0000259" key="2">
    <source>
        <dbReference type="PROSITE" id="PS50025"/>
    </source>
</evidence>
<dbReference type="InterPro" id="IPR001791">
    <property type="entry name" value="Laminin_G"/>
</dbReference>
<dbReference type="EMBL" id="BGZK01000262">
    <property type="protein sequence ID" value="GBP32636.1"/>
    <property type="molecule type" value="Genomic_DNA"/>
</dbReference>
<keyword evidence="4" id="KW-1185">Reference proteome</keyword>
<dbReference type="OrthoDB" id="10014052at2759"/>
<comment type="caution">
    <text evidence="1">Lacks conserved residue(s) required for the propagation of feature annotation.</text>
</comment>
<dbReference type="SUPFAM" id="SSF49899">
    <property type="entry name" value="Concanavalin A-like lectins/glucanases"/>
    <property type="match status" value="1"/>
</dbReference>
<dbReference type="GO" id="GO:0016020">
    <property type="term" value="C:membrane"/>
    <property type="evidence" value="ECO:0007669"/>
    <property type="project" value="UniProtKB-SubCell"/>
</dbReference>
<dbReference type="STRING" id="151549.A0A4C1V2S8"/>
<dbReference type="InterPro" id="IPR050372">
    <property type="entry name" value="Neurexin-related_CASP"/>
</dbReference>
<protein>
    <submittedName>
        <fullName evidence="3">Pikachurin</fullName>
    </submittedName>
</protein>
<dbReference type="PANTHER" id="PTHR15036:SF85">
    <property type="entry name" value="SP2353, ISOFORM A"/>
    <property type="match status" value="1"/>
</dbReference>
<dbReference type="Pfam" id="PF00054">
    <property type="entry name" value="Laminin_G_1"/>
    <property type="match status" value="1"/>
</dbReference>
<comment type="caution">
    <text evidence="3">The sequence shown here is derived from an EMBL/GenBank/DDBJ whole genome shotgun (WGS) entry which is preliminary data.</text>
</comment>
<dbReference type="PROSITE" id="PS50025">
    <property type="entry name" value="LAM_G_DOMAIN"/>
    <property type="match status" value="1"/>
</dbReference>
<dbReference type="PANTHER" id="PTHR15036">
    <property type="entry name" value="PIKACHURIN-LIKE PROTEIN"/>
    <property type="match status" value="1"/>
</dbReference>
<reference evidence="3 4" key="1">
    <citation type="journal article" date="2019" name="Commun. Biol.">
        <title>The bagworm genome reveals a unique fibroin gene that provides high tensile strength.</title>
        <authorList>
            <person name="Kono N."/>
            <person name="Nakamura H."/>
            <person name="Ohtoshi R."/>
            <person name="Tomita M."/>
            <person name="Numata K."/>
            <person name="Arakawa K."/>
        </authorList>
    </citation>
    <scope>NUCLEOTIDE SEQUENCE [LARGE SCALE GENOMIC DNA]</scope>
</reference>
<dbReference type="AlphaFoldDB" id="A0A4C1V2S8"/>
<name>A0A4C1V2S8_EUMVA</name>
<dbReference type="InterPro" id="IPR013320">
    <property type="entry name" value="ConA-like_dom_sf"/>
</dbReference>
<dbReference type="SMART" id="SM00282">
    <property type="entry name" value="LamG"/>
    <property type="match status" value="1"/>
</dbReference>
<feature type="domain" description="Laminin G" evidence="2">
    <location>
        <begin position="1"/>
        <end position="214"/>
    </location>
</feature>
<dbReference type="Gene3D" id="2.60.120.200">
    <property type="match status" value="1"/>
</dbReference>
<evidence type="ECO:0000256" key="1">
    <source>
        <dbReference type="PROSITE-ProRule" id="PRU00122"/>
    </source>
</evidence>
<evidence type="ECO:0000313" key="4">
    <source>
        <dbReference type="Proteomes" id="UP000299102"/>
    </source>
</evidence>
<evidence type="ECO:0000313" key="3">
    <source>
        <dbReference type="EMBL" id="GBP32636.1"/>
    </source>
</evidence>
<sequence>METQVENGAGLVSMMTKLFDIEDDVLIIFPCGRGRGQNVVDNRRSGVPGDPYLKTQEPNQTIKDGHTAFTKNIQLCLPLHLMSKSEGLKYLMKNPQLVSAVLEIWFDCGSGAGVLRSPEPVRLGRWNTIAVYRHRWDAWLKLNGGKRVRGRSKGLFSRMTFREPVWVGGGGNTTGLLSKLGLAEGLLGCVDSLKINGDSYRLPVDAVAANDVGCVRPLSLFYSDASADGVEDRELVPRSRSHARFRRNATMIHAFLCVDPAFIDL</sequence>
<gene>
    <name evidence="3" type="primary">Egflam</name>
    <name evidence="3" type="ORF">EVAR_25997_1</name>
</gene>
<dbReference type="Proteomes" id="UP000299102">
    <property type="component" value="Unassembled WGS sequence"/>
</dbReference>
<proteinExistence type="predicted"/>
<accession>A0A4C1V2S8</accession>
<dbReference type="CDD" id="cd00110">
    <property type="entry name" value="LamG"/>
    <property type="match status" value="1"/>
</dbReference>